<protein>
    <submittedName>
        <fullName evidence="2">Glycosyltransferase family 4 protein</fullName>
    </submittedName>
</protein>
<dbReference type="PANTHER" id="PTHR46401">
    <property type="entry name" value="GLYCOSYLTRANSFERASE WBBK-RELATED"/>
    <property type="match status" value="1"/>
</dbReference>
<evidence type="ECO:0000313" key="2">
    <source>
        <dbReference type="EMBL" id="QSF54713.1"/>
    </source>
</evidence>
<feature type="domain" description="Glycosyl transferase family 1" evidence="1">
    <location>
        <begin position="257"/>
        <end position="402"/>
    </location>
</feature>
<dbReference type="CDD" id="cd03809">
    <property type="entry name" value="GT4_MtfB-like"/>
    <property type="match status" value="1"/>
</dbReference>
<dbReference type="Proteomes" id="UP000662957">
    <property type="component" value="Chromosome"/>
</dbReference>
<reference evidence="2 3" key="1">
    <citation type="submission" date="2021-02" db="EMBL/GenBank/DDBJ databases">
        <title>Brevundimonas sp. CS1 genome sequence.</title>
        <authorList>
            <person name="Lee K."/>
            <person name="Choi Y.-J."/>
            <person name="Son H.-R."/>
        </authorList>
    </citation>
    <scope>NUCLEOTIDE SEQUENCE [LARGE SCALE GENOMIC DNA]</scope>
    <source>
        <strain evidence="2 3">CS1</strain>
    </source>
</reference>
<proteinExistence type="predicted"/>
<sequence>MLDQPIRASKIDGADEIVCVSGGEEVVNEFTGVSYFDCTDLVFYLAHHKMPSGIQRVTLQLLKEIFDRISLWAGVEFIAFDKSRQRFVNIDKSDWLMLINHVIICGVDDNLQAKFQSANNGDWSVFKGRPLDDDRWRGSRIFVIGAGWVTDCVPALAEARELGAFINLLVYDLIPLRRPEFFTMGTRAQFESWLKPMLAIADKVFAISKHASNDVESFVREIGLPSINVEPIKLGTFDLNATVGADEEATDFVVGDYAIFVSTIEARKNHILLFRVWSDLLREGVDLPRLIFVGRMGWNIEELQRNLEQSNQLDGAIEILNDLTDFELSKIYRGAKFAVYPSWCEGWGLPVTEAIAAGCPVIASDATAIPEAGGAAAKYISPDDYEGWKDAVRQWSESKDPREFVDLDAFELPKWSDSLNQLLATAEMNPIEGRSPRLPSIELGREYVLSHAPHSRAQSRAIASETLTHMTSGIPMWAFDAQAGRVGRSWGERETWGSWTLANRKADLLVNVAGSDKDFCLILNCQIVSEAVGFKIVVSLDGIDHEVVPMNTSFSLCLQVSGSESVDHTDLRLSIMLTCGQNQLRHIKSVYGRALGVGVRSLLALKTTDLPRWAQLSTQLSAKGSALILADD</sequence>
<dbReference type="EMBL" id="CP070968">
    <property type="protein sequence ID" value="QSF54713.1"/>
    <property type="molecule type" value="Genomic_DNA"/>
</dbReference>
<gene>
    <name evidence="2" type="ORF">JX001_02505</name>
</gene>
<dbReference type="Gene3D" id="3.40.50.2000">
    <property type="entry name" value="Glycogen Phosphorylase B"/>
    <property type="match status" value="1"/>
</dbReference>
<dbReference type="RefSeq" id="WP_205682151.1">
    <property type="nucleotide sequence ID" value="NZ_CP070968.1"/>
</dbReference>
<dbReference type="InterPro" id="IPR001296">
    <property type="entry name" value="Glyco_trans_1"/>
</dbReference>
<name>A0ABX7LPF6_9CAUL</name>
<evidence type="ECO:0000259" key="1">
    <source>
        <dbReference type="Pfam" id="PF00534"/>
    </source>
</evidence>
<evidence type="ECO:0000313" key="3">
    <source>
        <dbReference type="Proteomes" id="UP000662957"/>
    </source>
</evidence>
<dbReference type="SUPFAM" id="SSF53756">
    <property type="entry name" value="UDP-Glycosyltransferase/glycogen phosphorylase"/>
    <property type="match status" value="1"/>
</dbReference>
<keyword evidence="3" id="KW-1185">Reference proteome</keyword>
<dbReference type="PANTHER" id="PTHR46401:SF9">
    <property type="entry name" value="MANNOSYLTRANSFERASE A"/>
    <property type="match status" value="1"/>
</dbReference>
<accession>A0ABX7LPF6</accession>
<organism evidence="2 3">
    <name type="scientific">Brevundimonas fontaquae</name>
    <dbReference type="NCBI Taxonomy" id="2813778"/>
    <lineage>
        <taxon>Bacteria</taxon>
        <taxon>Pseudomonadati</taxon>
        <taxon>Pseudomonadota</taxon>
        <taxon>Alphaproteobacteria</taxon>
        <taxon>Caulobacterales</taxon>
        <taxon>Caulobacteraceae</taxon>
        <taxon>Brevundimonas</taxon>
    </lineage>
</organism>
<dbReference type="Pfam" id="PF00534">
    <property type="entry name" value="Glycos_transf_1"/>
    <property type="match status" value="1"/>
</dbReference>